<evidence type="ECO:0000259" key="1">
    <source>
        <dbReference type="Pfam" id="PF13640"/>
    </source>
</evidence>
<evidence type="ECO:0000313" key="2">
    <source>
        <dbReference type="EMBL" id="MES0873932.1"/>
    </source>
</evidence>
<organism evidence="2 3">
    <name type="scientific">Sinimarinibacterium thermocellulolyticum</name>
    <dbReference type="NCBI Taxonomy" id="3170016"/>
    <lineage>
        <taxon>Bacteria</taxon>
        <taxon>Pseudomonadati</taxon>
        <taxon>Pseudomonadota</taxon>
        <taxon>Gammaproteobacteria</taxon>
        <taxon>Nevskiales</taxon>
        <taxon>Nevskiaceae</taxon>
        <taxon>Sinimarinibacterium</taxon>
    </lineage>
</organism>
<evidence type="ECO:0000313" key="3">
    <source>
        <dbReference type="Proteomes" id="UP001465331"/>
    </source>
</evidence>
<dbReference type="EMBL" id="JBEPIJ010000007">
    <property type="protein sequence ID" value="MES0873932.1"/>
    <property type="molecule type" value="Genomic_DNA"/>
</dbReference>
<dbReference type="RefSeq" id="WP_352888834.1">
    <property type="nucleotide sequence ID" value="NZ_JBEPIJ010000007.1"/>
</dbReference>
<reference evidence="2 3" key="1">
    <citation type="submission" date="2024-06" db="EMBL/GenBank/DDBJ databases">
        <authorList>
            <person name="Li Z."/>
            <person name="Jiang Y."/>
        </authorList>
    </citation>
    <scope>NUCLEOTIDE SEQUENCE [LARGE SCALE GENOMIC DNA]</scope>
    <source>
        <strain evidence="2 3">HSW-8</strain>
    </source>
</reference>
<sequence>MNRQQLGLLVAQRLRADASELTRQWHASGTIRHVTVDGLLPETTARAIYDAFPSFDRMVRNVSLRESKSIAVQMDRYDPLTEEALYAFQQPEVVELVGRITGLPGLEPDPNLYVGGLSAMRKHDFLNLHIDNSHDKNRARWRVLNLLYYVTPDWSAEDGGSLELWPQGRRGAPVVIPSRFNRLVIMETHQGSWHSVSPIRRDGTRTCVSNYYFSATPARDSDRFHVTFFRGRPEQPLRDLILLADGYARMAIRKVFRLGIRENPHVYKR</sequence>
<accession>A0ABV2A9N9</accession>
<protein>
    <submittedName>
        <fullName evidence="2">2OG-Fe(II) oxygenase</fullName>
    </submittedName>
</protein>
<comment type="caution">
    <text evidence="2">The sequence shown here is derived from an EMBL/GenBank/DDBJ whole genome shotgun (WGS) entry which is preliminary data.</text>
</comment>
<name>A0ABV2A9N9_9GAMM</name>
<keyword evidence="3" id="KW-1185">Reference proteome</keyword>
<dbReference type="Gene3D" id="2.60.120.620">
    <property type="entry name" value="q2cbj1_9rhob like domain"/>
    <property type="match status" value="1"/>
</dbReference>
<proteinExistence type="predicted"/>
<dbReference type="InterPro" id="IPR044862">
    <property type="entry name" value="Pro_4_hyd_alph_FE2OG_OXY"/>
</dbReference>
<dbReference type="Pfam" id="PF13640">
    <property type="entry name" value="2OG-FeII_Oxy_3"/>
    <property type="match status" value="1"/>
</dbReference>
<gene>
    <name evidence="2" type="ORF">ABSH63_07955</name>
</gene>
<feature type="domain" description="Prolyl 4-hydroxylase alpha subunit Fe(2+) 2OG dioxygenase" evidence="1">
    <location>
        <begin position="118"/>
        <end position="212"/>
    </location>
</feature>
<dbReference type="Proteomes" id="UP001465331">
    <property type="component" value="Unassembled WGS sequence"/>
</dbReference>